<evidence type="ECO:0000313" key="2">
    <source>
        <dbReference type="EMBL" id="MCJ2184648.1"/>
    </source>
</evidence>
<keyword evidence="3" id="KW-1185">Reference proteome</keyword>
<comment type="caution">
    <text evidence="2">The sequence shown here is derived from an EMBL/GenBank/DDBJ whole genome shotgun (WGS) entry which is preliminary data.</text>
</comment>
<organism evidence="2 3">
    <name type="scientific">Novosphingobium organovorum</name>
    <dbReference type="NCBI Taxonomy" id="2930092"/>
    <lineage>
        <taxon>Bacteria</taxon>
        <taxon>Pseudomonadati</taxon>
        <taxon>Pseudomonadota</taxon>
        <taxon>Alphaproteobacteria</taxon>
        <taxon>Sphingomonadales</taxon>
        <taxon>Sphingomonadaceae</taxon>
        <taxon>Novosphingobium</taxon>
    </lineage>
</organism>
<proteinExistence type="predicted"/>
<dbReference type="Proteomes" id="UP001162881">
    <property type="component" value="Unassembled WGS sequence"/>
</dbReference>
<name>A0ABT0BHV3_9SPHN</name>
<protein>
    <submittedName>
        <fullName evidence="2">Uncharacterized protein</fullName>
    </submittedName>
</protein>
<evidence type="ECO:0000313" key="3">
    <source>
        <dbReference type="Proteomes" id="UP001162881"/>
    </source>
</evidence>
<evidence type="ECO:0000256" key="1">
    <source>
        <dbReference type="SAM" id="MobiDB-lite"/>
    </source>
</evidence>
<dbReference type="RefSeq" id="WP_244023687.1">
    <property type="nucleotide sequence ID" value="NZ_JALHLF010000125.1"/>
</dbReference>
<reference evidence="2" key="1">
    <citation type="submission" date="2022-03" db="EMBL/GenBank/DDBJ databases">
        <title>Identification of a novel bacterium isolated from mangrove sediments.</title>
        <authorList>
            <person name="Pan X."/>
        </authorList>
    </citation>
    <scope>NUCLEOTIDE SEQUENCE</scope>
    <source>
        <strain evidence="2">B1949</strain>
    </source>
</reference>
<feature type="region of interest" description="Disordered" evidence="1">
    <location>
        <begin position="32"/>
        <end position="88"/>
    </location>
</feature>
<dbReference type="EMBL" id="JALHLF010000125">
    <property type="protein sequence ID" value="MCJ2184648.1"/>
    <property type="molecule type" value="Genomic_DNA"/>
</dbReference>
<sequence length="88" mass="8735">MVDILALALAHGLIALAVWRLLARPDLDDDALAADAPAKGGPPPSASSGKTGKGRRAARQRGVMIVPGAAHEEGTGHAAGPEDGSGHA</sequence>
<accession>A0ABT0BHV3</accession>
<gene>
    <name evidence="2" type="ORF">MTR62_18420</name>
</gene>